<dbReference type="InParanoid" id="A2DZ83"/>
<protein>
    <submittedName>
        <fullName evidence="1">Uncharacterized protein</fullName>
    </submittedName>
</protein>
<evidence type="ECO:0000313" key="1">
    <source>
        <dbReference type="EMBL" id="EAY14359.1"/>
    </source>
</evidence>
<dbReference type="VEuPathDB" id="TrichDB:TVAG_026800"/>
<name>A2DZ83_TRIV3</name>
<reference evidence="1" key="1">
    <citation type="submission" date="2006-10" db="EMBL/GenBank/DDBJ databases">
        <authorList>
            <person name="Amadeo P."/>
            <person name="Zhao Q."/>
            <person name="Wortman J."/>
            <person name="Fraser-Liggett C."/>
            <person name="Carlton J."/>
        </authorList>
    </citation>
    <scope>NUCLEOTIDE SEQUENCE</scope>
    <source>
        <strain evidence="1">G3</strain>
    </source>
</reference>
<dbReference type="EMBL" id="DS113272">
    <property type="protein sequence ID" value="EAY14359.1"/>
    <property type="molecule type" value="Genomic_DNA"/>
</dbReference>
<evidence type="ECO:0000313" key="2">
    <source>
        <dbReference type="Proteomes" id="UP000001542"/>
    </source>
</evidence>
<accession>A2DZ83</accession>
<dbReference type="RefSeq" id="XP_001326582.1">
    <property type="nucleotide sequence ID" value="XM_001326547.1"/>
</dbReference>
<dbReference type="AlphaFoldDB" id="A2DZ83"/>
<dbReference type="Proteomes" id="UP000001542">
    <property type="component" value="Unassembled WGS sequence"/>
</dbReference>
<dbReference type="VEuPathDB" id="TrichDB:TVAGG3_0505370"/>
<dbReference type="KEGG" id="tva:4772347"/>
<organism evidence="1 2">
    <name type="scientific">Trichomonas vaginalis (strain ATCC PRA-98 / G3)</name>
    <dbReference type="NCBI Taxonomy" id="412133"/>
    <lineage>
        <taxon>Eukaryota</taxon>
        <taxon>Metamonada</taxon>
        <taxon>Parabasalia</taxon>
        <taxon>Trichomonadida</taxon>
        <taxon>Trichomonadidae</taxon>
        <taxon>Trichomonas</taxon>
    </lineage>
</organism>
<proteinExistence type="predicted"/>
<keyword evidence="2" id="KW-1185">Reference proteome</keyword>
<gene>
    <name evidence="1" type="ORF">TVAG_026800</name>
</gene>
<sequence>MVQTIFTHNPRLLFVQTVPPPMDITAQLPIQSISVEFIYPSFLYESISDRAKKAFTDLSQFNIANVFSEKYCFVLDLPATKISNEAVDPLIMFSELMHFQYSSKKACLYRHPFEFDMNFKWKNLSSPDSDPFLFDPPSTLNIYLSSLAMNIPLTIQQIMKLTELFIENNLWNNIDIVHQNQSIKLYMCEIYNRDLWTCPLVSFIFSQEDYGYIVFSMLRSDSFVQRVRSKQIGKFKKGVCLNWLPDGYSAGFFFFKRDNMILLEFIETIGWDFDPELADKTPEQYALNRSMTVANLASFITSNISNQ</sequence>
<reference evidence="1" key="2">
    <citation type="journal article" date="2007" name="Science">
        <title>Draft genome sequence of the sexually transmitted pathogen Trichomonas vaginalis.</title>
        <authorList>
            <person name="Carlton J.M."/>
            <person name="Hirt R.P."/>
            <person name="Silva J.C."/>
            <person name="Delcher A.L."/>
            <person name="Schatz M."/>
            <person name="Zhao Q."/>
            <person name="Wortman J.R."/>
            <person name="Bidwell S.L."/>
            <person name="Alsmark U.C.M."/>
            <person name="Besteiro S."/>
            <person name="Sicheritz-Ponten T."/>
            <person name="Noel C.J."/>
            <person name="Dacks J.B."/>
            <person name="Foster P.G."/>
            <person name="Simillion C."/>
            <person name="Van de Peer Y."/>
            <person name="Miranda-Saavedra D."/>
            <person name="Barton G.J."/>
            <person name="Westrop G.D."/>
            <person name="Mueller S."/>
            <person name="Dessi D."/>
            <person name="Fiori P.L."/>
            <person name="Ren Q."/>
            <person name="Paulsen I."/>
            <person name="Zhang H."/>
            <person name="Bastida-Corcuera F.D."/>
            <person name="Simoes-Barbosa A."/>
            <person name="Brown M.T."/>
            <person name="Hayes R.D."/>
            <person name="Mukherjee M."/>
            <person name="Okumura C.Y."/>
            <person name="Schneider R."/>
            <person name="Smith A.J."/>
            <person name="Vanacova S."/>
            <person name="Villalvazo M."/>
            <person name="Haas B.J."/>
            <person name="Pertea M."/>
            <person name="Feldblyum T.V."/>
            <person name="Utterback T.R."/>
            <person name="Shu C.L."/>
            <person name="Osoegawa K."/>
            <person name="de Jong P.J."/>
            <person name="Hrdy I."/>
            <person name="Horvathova L."/>
            <person name="Zubacova Z."/>
            <person name="Dolezal P."/>
            <person name="Malik S.B."/>
            <person name="Logsdon J.M. Jr."/>
            <person name="Henze K."/>
            <person name="Gupta A."/>
            <person name="Wang C.C."/>
            <person name="Dunne R.L."/>
            <person name="Upcroft J.A."/>
            <person name="Upcroft P."/>
            <person name="White O."/>
            <person name="Salzberg S.L."/>
            <person name="Tang P."/>
            <person name="Chiu C.-H."/>
            <person name="Lee Y.-S."/>
            <person name="Embley T.M."/>
            <person name="Coombs G.H."/>
            <person name="Mottram J.C."/>
            <person name="Tachezy J."/>
            <person name="Fraser-Liggett C.M."/>
            <person name="Johnson P.J."/>
        </authorList>
    </citation>
    <scope>NUCLEOTIDE SEQUENCE [LARGE SCALE GENOMIC DNA]</scope>
    <source>
        <strain evidence="1">G3</strain>
    </source>
</reference>